<gene>
    <name evidence="1" type="ORF">BDV28DRAFT_68140</name>
</gene>
<accession>A0A5N6ZB38</accession>
<dbReference type="Proteomes" id="UP000327118">
    <property type="component" value="Unassembled WGS sequence"/>
</dbReference>
<organism evidence="1 2">
    <name type="scientific">Aspergillus coremiiformis</name>
    <dbReference type="NCBI Taxonomy" id="138285"/>
    <lineage>
        <taxon>Eukaryota</taxon>
        <taxon>Fungi</taxon>
        <taxon>Dikarya</taxon>
        <taxon>Ascomycota</taxon>
        <taxon>Pezizomycotina</taxon>
        <taxon>Eurotiomycetes</taxon>
        <taxon>Eurotiomycetidae</taxon>
        <taxon>Eurotiales</taxon>
        <taxon>Aspergillaceae</taxon>
        <taxon>Aspergillus</taxon>
        <taxon>Aspergillus subgen. Circumdati</taxon>
    </lineage>
</organism>
<keyword evidence="2" id="KW-1185">Reference proteome</keyword>
<dbReference type="EMBL" id="ML739063">
    <property type="protein sequence ID" value="KAE8354872.1"/>
    <property type="molecule type" value="Genomic_DNA"/>
</dbReference>
<protein>
    <submittedName>
        <fullName evidence="1">Uncharacterized protein</fullName>
    </submittedName>
</protein>
<reference evidence="2" key="1">
    <citation type="submission" date="2019-04" db="EMBL/GenBank/DDBJ databases">
        <title>Friends and foes A comparative genomics studyof 23 Aspergillus species from section Flavi.</title>
        <authorList>
            <consortium name="DOE Joint Genome Institute"/>
            <person name="Kjaerbolling I."/>
            <person name="Vesth T."/>
            <person name="Frisvad J.C."/>
            <person name="Nybo J.L."/>
            <person name="Theobald S."/>
            <person name="Kildgaard S."/>
            <person name="Isbrandt T."/>
            <person name="Kuo A."/>
            <person name="Sato A."/>
            <person name="Lyhne E.K."/>
            <person name="Kogle M.E."/>
            <person name="Wiebenga A."/>
            <person name="Kun R.S."/>
            <person name="Lubbers R.J."/>
            <person name="Makela M.R."/>
            <person name="Barry K."/>
            <person name="Chovatia M."/>
            <person name="Clum A."/>
            <person name="Daum C."/>
            <person name="Haridas S."/>
            <person name="He G."/>
            <person name="LaButti K."/>
            <person name="Lipzen A."/>
            <person name="Mondo S."/>
            <person name="Riley R."/>
            <person name="Salamov A."/>
            <person name="Simmons B.A."/>
            <person name="Magnuson J.K."/>
            <person name="Henrissat B."/>
            <person name="Mortensen U.H."/>
            <person name="Larsen T.O."/>
            <person name="Devries R.P."/>
            <person name="Grigoriev I.V."/>
            <person name="Machida M."/>
            <person name="Baker S.E."/>
            <person name="Andersen M.R."/>
        </authorList>
    </citation>
    <scope>NUCLEOTIDE SEQUENCE [LARGE SCALE GENOMIC DNA]</scope>
    <source>
        <strain evidence="2">CBS 553.77</strain>
    </source>
</reference>
<evidence type="ECO:0000313" key="1">
    <source>
        <dbReference type="EMBL" id="KAE8354872.1"/>
    </source>
</evidence>
<name>A0A5N6ZB38_9EURO</name>
<sequence length="121" mass="14013">MDDELTSHSGDFSFSKLRSKFFRTLGLQLGFCVVLWLPACDRSNWIFSVLRRLREVFLSLSLSLSLSRSLSHSPRSWTREELTRYAISNRRLANPDSFVDHLYRSMPRGGCDSFMQSLPDC</sequence>
<evidence type="ECO:0000313" key="2">
    <source>
        <dbReference type="Proteomes" id="UP000327118"/>
    </source>
</evidence>
<dbReference type="AlphaFoldDB" id="A0A5N6ZB38"/>
<proteinExistence type="predicted"/>